<accession>A0A014MIE5</accession>
<sequence length="465" mass="52740">MNNSRYTSPDIESFIISFLLSNPRKIINYIDAIDPNDFSDLRLVEIAKAIKTVVASVPDPEVNLIIEELQKNQKLEKIGGKSFIIWLYNNNFSLPSEITSHLRIVSEKKTLRQLKKIIEESSHELDFGKKTSIEITSQIVDKINLLTLDSTKQSFSSIYEIAQEIFQFITELRTSKNPIKGISTGYDNLDVVTSGFQRGELVILAARPSVGKTAFALNLAWNVCKSGKSVLFFALEMSNTDLGTRLLSLVSGIEANKFKTPKNLRPEDLIKIEKAISKRLKEAKLTINDSGSINIDDIFWEVQKRYRNNIKYDLIIFDYLQLINSSANNQNYNRQVEVSIISRKLKQLARAVNTPIIALSQLSRNVERREDKTPLLSDLRESGAIEQDADLVAFLHRDNYYNKREDDQSNFDSGPNTKLIIAKHRNGPTGTLFFNFLPEIGQFIAALDFNVANKNKNDINLGLED</sequence>
<comment type="caution">
    <text evidence="14">The sequence shown here is derived from an EMBL/GenBank/DDBJ whole genome shotgun (WGS) entry which is preliminary data.</text>
</comment>
<keyword evidence="8 12" id="KW-0238">DNA-binding</keyword>
<dbReference type="InterPro" id="IPR016136">
    <property type="entry name" value="DNA_helicase_N/primase_C"/>
</dbReference>
<dbReference type="InterPro" id="IPR027417">
    <property type="entry name" value="P-loop_NTPase"/>
</dbReference>
<comment type="catalytic activity">
    <reaction evidence="10 12">
        <text>ATP + H2O = ADP + phosphate + H(+)</text>
        <dbReference type="Rhea" id="RHEA:13065"/>
        <dbReference type="ChEBI" id="CHEBI:15377"/>
        <dbReference type="ChEBI" id="CHEBI:15378"/>
        <dbReference type="ChEBI" id="CHEBI:30616"/>
        <dbReference type="ChEBI" id="CHEBI:43474"/>
        <dbReference type="ChEBI" id="CHEBI:456216"/>
        <dbReference type="EC" id="5.6.2.3"/>
    </reaction>
</comment>
<dbReference type="InterPro" id="IPR007692">
    <property type="entry name" value="DNA_helicase_DnaB"/>
</dbReference>
<protein>
    <recommendedName>
        <fullName evidence="11 12">Replicative DNA helicase</fullName>
        <ecNumber evidence="11 12">5.6.2.3</ecNumber>
    </recommendedName>
</protein>
<dbReference type="PROSITE" id="PS51199">
    <property type="entry name" value="SF4_HELICASE"/>
    <property type="match status" value="1"/>
</dbReference>
<dbReference type="GO" id="GO:0005829">
    <property type="term" value="C:cytosol"/>
    <property type="evidence" value="ECO:0007669"/>
    <property type="project" value="TreeGrafter"/>
</dbReference>
<dbReference type="GO" id="GO:0003677">
    <property type="term" value="F:DNA binding"/>
    <property type="evidence" value="ECO:0007669"/>
    <property type="project" value="UniProtKB-UniRule"/>
</dbReference>
<dbReference type="Pfam" id="PF03796">
    <property type="entry name" value="DnaB_C"/>
    <property type="match status" value="1"/>
</dbReference>
<keyword evidence="6 12" id="KW-0347">Helicase</keyword>
<comment type="function">
    <text evidence="12">The main replicative DNA helicase, it participates in initiation and elongation during chromosome replication. Travels ahead of the DNA replisome, separating dsDNA into templates for DNA synthesis. A processive ATP-dependent 5'-3' DNA helicase it has DNA-dependent ATPase activity.</text>
</comment>
<keyword evidence="5 12" id="KW-0378">Hydrolase</keyword>
<dbReference type="GO" id="GO:1990077">
    <property type="term" value="C:primosome complex"/>
    <property type="evidence" value="ECO:0007669"/>
    <property type="project" value="UniProtKB-UniRule"/>
</dbReference>
<keyword evidence="4 12" id="KW-0547">Nucleotide-binding</keyword>
<evidence type="ECO:0000256" key="11">
    <source>
        <dbReference type="NCBIfam" id="TIGR00665"/>
    </source>
</evidence>
<keyword evidence="7 12" id="KW-0067">ATP-binding</keyword>
<feature type="domain" description="SF4 helicase" evidence="13">
    <location>
        <begin position="175"/>
        <end position="450"/>
    </location>
</feature>
<dbReference type="STRING" id="1188239.MOVI_1770"/>
<dbReference type="PATRIC" id="fig|1188239.3.peg.458"/>
<dbReference type="InterPro" id="IPR003593">
    <property type="entry name" value="AAA+_ATPase"/>
</dbReference>
<dbReference type="Gene3D" id="1.10.860.10">
    <property type="entry name" value="DNAb Helicase, Chain A"/>
    <property type="match status" value="1"/>
</dbReference>
<dbReference type="SMART" id="SM00382">
    <property type="entry name" value="AAA"/>
    <property type="match status" value="1"/>
</dbReference>
<keyword evidence="9" id="KW-0413">Isomerase</keyword>
<dbReference type="InterPro" id="IPR007694">
    <property type="entry name" value="DNA_helicase_DnaB-like_C"/>
</dbReference>
<dbReference type="eggNOG" id="COG0305">
    <property type="taxonomic scope" value="Bacteria"/>
</dbReference>
<dbReference type="PANTHER" id="PTHR30153:SF2">
    <property type="entry name" value="REPLICATIVE DNA HELICASE"/>
    <property type="match status" value="1"/>
</dbReference>
<organism evidence="14 15">
    <name type="scientific">Mesomycoplasma ovipneumoniae 14811</name>
    <dbReference type="NCBI Taxonomy" id="1188239"/>
    <lineage>
        <taxon>Bacteria</taxon>
        <taxon>Bacillati</taxon>
        <taxon>Mycoplasmatota</taxon>
        <taxon>Mycoplasmoidales</taxon>
        <taxon>Metamycoplasmataceae</taxon>
        <taxon>Mesomycoplasma</taxon>
    </lineage>
</organism>
<dbReference type="PANTHER" id="PTHR30153">
    <property type="entry name" value="REPLICATIVE DNA HELICASE DNAB"/>
    <property type="match status" value="1"/>
</dbReference>
<dbReference type="GO" id="GO:0006269">
    <property type="term" value="P:DNA replication, synthesis of primer"/>
    <property type="evidence" value="ECO:0007669"/>
    <property type="project" value="UniProtKB-UniRule"/>
</dbReference>
<dbReference type="RefSeq" id="WP_044284032.1">
    <property type="nucleotide sequence ID" value="NZ_JFAD01000012.1"/>
</dbReference>
<evidence type="ECO:0000256" key="6">
    <source>
        <dbReference type="ARBA" id="ARBA00022806"/>
    </source>
</evidence>
<dbReference type="Proteomes" id="UP000020977">
    <property type="component" value="Unassembled WGS sequence"/>
</dbReference>
<dbReference type="GO" id="GO:0016887">
    <property type="term" value="F:ATP hydrolysis activity"/>
    <property type="evidence" value="ECO:0007669"/>
    <property type="project" value="RHEA"/>
</dbReference>
<dbReference type="CDD" id="cd00984">
    <property type="entry name" value="DnaB_C"/>
    <property type="match status" value="1"/>
</dbReference>
<keyword evidence="2 12" id="KW-0639">Primosome</keyword>
<evidence type="ECO:0000256" key="1">
    <source>
        <dbReference type="ARBA" id="ARBA00008428"/>
    </source>
</evidence>
<dbReference type="EMBL" id="JFAD01000012">
    <property type="protein sequence ID" value="EXU61305.1"/>
    <property type="molecule type" value="Genomic_DNA"/>
</dbReference>
<evidence type="ECO:0000256" key="4">
    <source>
        <dbReference type="ARBA" id="ARBA00022741"/>
    </source>
</evidence>
<evidence type="ECO:0000313" key="15">
    <source>
        <dbReference type="Proteomes" id="UP000020977"/>
    </source>
</evidence>
<evidence type="ECO:0000256" key="3">
    <source>
        <dbReference type="ARBA" id="ARBA00022705"/>
    </source>
</evidence>
<evidence type="ECO:0000256" key="7">
    <source>
        <dbReference type="ARBA" id="ARBA00022840"/>
    </source>
</evidence>
<comment type="similarity">
    <text evidence="1 12">Belongs to the helicase family. DnaB subfamily.</text>
</comment>
<dbReference type="GO" id="GO:0043139">
    <property type="term" value="F:5'-3' DNA helicase activity"/>
    <property type="evidence" value="ECO:0007669"/>
    <property type="project" value="UniProtKB-EC"/>
</dbReference>
<dbReference type="NCBIfam" id="TIGR00665">
    <property type="entry name" value="DnaB"/>
    <property type="match status" value="1"/>
</dbReference>
<evidence type="ECO:0000256" key="10">
    <source>
        <dbReference type="ARBA" id="ARBA00048954"/>
    </source>
</evidence>
<keyword evidence="3 12" id="KW-0235">DNA replication</keyword>
<dbReference type="InterPro" id="IPR007693">
    <property type="entry name" value="DNA_helicase_DnaB-like_N"/>
</dbReference>
<dbReference type="Pfam" id="PF00772">
    <property type="entry name" value="DnaB"/>
    <property type="match status" value="1"/>
</dbReference>
<gene>
    <name evidence="14" type="primary">dnaC-2</name>
    <name evidence="14" type="ORF">MOVI_1770</name>
</gene>
<name>A0A014MIE5_9BACT</name>
<dbReference type="SUPFAM" id="SSF48024">
    <property type="entry name" value="N-terminal domain of DnaB helicase"/>
    <property type="match status" value="1"/>
</dbReference>
<proteinExistence type="inferred from homology"/>
<evidence type="ECO:0000259" key="13">
    <source>
        <dbReference type="PROSITE" id="PS51199"/>
    </source>
</evidence>
<evidence type="ECO:0000256" key="8">
    <source>
        <dbReference type="ARBA" id="ARBA00023125"/>
    </source>
</evidence>
<dbReference type="AlphaFoldDB" id="A0A014MIE5"/>
<dbReference type="Gene3D" id="3.40.50.300">
    <property type="entry name" value="P-loop containing nucleotide triphosphate hydrolases"/>
    <property type="match status" value="1"/>
</dbReference>
<dbReference type="SUPFAM" id="SSF52540">
    <property type="entry name" value="P-loop containing nucleoside triphosphate hydrolases"/>
    <property type="match status" value="1"/>
</dbReference>
<evidence type="ECO:0000256" key="9">
    <source>
        <dbReference type="ARBA" id="ARBA00023235"/>
    </source>
</evidence>
<dbReference type="GO" id="GO:0005524">
    <property type="term" value="F:ATP binding"/>
    <property type="evidence" value="ECO:0007669"/>
    <property type="project" value="UniProtKB-UniRule"/>
</dbReference>
<dbReference type="EC" id="5.6.2.3" evidence="11 12"/>
<evidence type="ECO:0000256" key="5">
    <source>
        <dbReference type="ARBA" id="ARBA00022801"/>
    </source>
</evidence>
<evidence type="ECO:0000256" key="12">
    <source>
        <dbReference type="RuleBase" id="RU362085"/>
    </source>
</evidence>
<dbReference type="InterPro" id="IPR036185">
    <property type="entry name" value="DNA_heli_DnaB-like_N_sf"/>
</dbReference>
<evidence type="ECO:0000313" key="14">
    <source>
        <dbReference type="EMBL" id="EXU61305.1"/>
    </source>
</evidence>
<reference evidence="14 15" key="1">
    <citation type="submission" date="2014-03" db="EMBL/GenBank/DDBJ databases">
        <title>Genome sequence of Mycoplasma ovipneumoniae strain 14811.</title>
        <authorList>
            <person name="Sirand-Pugnet P."/>
            <person name="Breton M."/>
            <person name="Dordet-Frisoni E."/>
            <person name="Baranowski E."/>
            <person name="Barre A."/>
            <person name="Couture C."/>
            <person name="Dupuy V."/>
            <person name="Gaurivaud P."/>
            <person name="Jacob D."/>
            <person name="Lemaitre C."/>
            <person name="Manso-Silvan L."/>
            <person name="Nikolski M."/>
            <person name="Nouvel L.-X."/>
            <person name="Poumarat F."/>
            <person name="Tardy F."/>
            <person name="Thebault P."/>
            <person name="Theil S."/>
            <person name="Citti C."/>
            <person name="Thiaucourt F."/>
            <person name="Blanchard A."/>
        </authorList>
    </citation>
    <scope>NUCLEOTIDE SEQUENCE [LARGE SCALE GENOMIC DNA]</scope>
    <source>
        <strain evidence="14 15">14811</strain>
    </source>
</reference>
<evidence type="ECO:0000256" key="2">
    <source>
        <dbReference type="ARBA" id="ARBA00022515"/>
    </source>
</evidence>